<dbReference type="Gene3D" id="3.10.520.10">
    <property type="entry name" value="ApbE-like domains"/>
    <property type="match status" value="1"/>
</dbReference>
<keyword evidence="7 18" id="KW-0808">Transferase</keyword>
<evidence type="ECO:0000256" key="3">
    <source>
        <dbReference type="ARBA" id="ARBA00016337"/>
    </source>
</evidence>
<comment type="subcellular location">
    <subcellularLocation>
        <location evidence="17 20">Cell inner membrane</location>
        <topology evidence="17 20">Lipid-anchor</topology>
        <orientation evidence="17 20">Periplasmic side</orientation>
    </subcellularLocation>
</comment>
<evidence type="ECO:0000256" key="19">
    <source>
        <dbReference type="PIRSR" id="PIRSR006268-2"/>
    </source>
</evidence>
<evidence type="ECO:0000256" key="12">
    <source>
        <dbReference type="ARBA" id="ARBA00023136"/>
    </source>
</evidence>
<evidence type="ECO:0000256" key="20">
    <source>
        <dbReference type="RuleBase" id="RU363002"/>
    </source>
</evidence>
<evidence type="ECO:0000256" key="18">
    <source>
        <dbReference type="PIRNR" id="PIRNR006268"/>
    </source>
</evidence>
<evidence type="ECO:0000256" key="14">
    <source>
        <dbReference type="ARBA" id="ARBA00023288"/>
    </source>
</evidence>
<dbReference type="EMBL" id="CP013067">
    <property type="protein sequence ID" value="ALP42834.1"/>
    <property type="molecule type" value="Genomic_DNA"/>
</dbReference>
<dbReference type="PROSITE" id="PS51257">
    <property type="entry name" value="PROKAR_LIPOPROTEIN"/>
    <property type="match status" value="1"/>
</dbReference>
<evidence type="ECO:0000313" key="22">
    <source>
        <dbReference type="Proteomes" id="UP000058114"/>
    </source>
</evidence>
<keyword evidence="4" id="KW-1003">Cell membrane</keyword>
<proteinExistence type="inferred from homology"/>
<feature type="binding site" evidence="19">
    <location>
        <position position="182"/>
    </location>
    <ligand>
        <name>Mg(2+)</name>
        <dbReference type="ChEBI" id="CHEBI:18420"/>
    </ligand>
</feature>
<keyword evidence="8 18" id="KW-0479">Metal-binding</keyword>
<evidence type="ECO:0000256" key="17">
    <source>
        <dbReference type="ARBA" id="ARBA00060485"/>
    </source>
</evidence>
<evidence type="ECO:0000256" key="16">
    <source>
        <dbReference type="ARBA" id="ARBA00048540"/>
    </source>
</evidence>
<reference evidence="22" key="1">
    <citation type="submission" date="2015-10" db="EMBL/GenBank/DDBJ databases">
        <title>Complete Genome Sequence of Aeromonas schubertii strain WL1483.</title>
        <authorList>
            <person name="Liu L."/>
        </authorList>
    </citation>
    <scope>NUCLEOTIDE SEQUENCE [LARGE SCALE GENOMIC DNA]</scope>
    <source>
        <strain evidence="22">WL1483</strain>
    </source>
</reference>
<comment type="function">
    <text evidence="20">Flavin transferase that catalyzes the transfer of the FMN moiety of FAD and its covalent binding to the hydroxyl group of a threonine residue in a target flavoprotein.</text>
</comment>
<protein>
    <recommendedName>
        <fullName evidence="3 18">FAD:protein FMN transferase</fullName>
        <ecNumber evidence="2 18">2.7.1.180</ecNumber>
    </recommendedName>
    <alternativeName>
        <fullName evidence="15 18">Flavin transferase</fullName>
    </alternativeName>
</protein>
<comment type="similarity">
    <text evidence="1 18 20">Belongs to the ApbE family.</text>
</comment>
<evidence type="ECO:0000256" key="1">
    <source>
        <dbReference type="ARBA" id="ARBA00008282"/>
    </source>
</evidence>
<dbReference type="Proteomes" id="UP000058114">
    <property type="component" value="Chromosome"/>
</dbReference>
<evidence type="ECO:0000256" key="10">
    <source>
        <dbReference type="ARBA" id="ARBA00022827"/>
    </source>
</evidence>
<comment type="cofactor">
    <cofactor evidence="19">
        <name>Mg(2+)</name>
        <dbReference type="ChEBI" id="CHEBI:18420"/>
    </cofactor>
    <cofactor evidence="19">
        <name>Mn(2+)</name>
        <dbReference type="ChEBI" id="CHEBI:29035"/>
    </cofactor>
    <text evidence="19">Magnesium. Can also use manganese.</text>
</comment>
<dbReference type="GO" id="GO:0046872">
    <property type="term" value="F:metal ion binding"/>
    <property type="evidence" value="ECO:0007669"/>
    <property type="project" value="UniProtKB-UniRule"/>
</dbReference>
<evidence type="ECO:0000256" key="8">
    <source>
        <dbReference type="ARBA" id="ARBA00022723"/>
    </source>
</evidence>
<organism evidence="21 22">
    <name type="scientific">Aeromonas schubertii</name>
    <dbReference type="NCBI Taxonomy" id="652"/>
    <lineage>
        <taxon>Bacteria</taxon>
        <taxon>Pseudomonadati</taxon>
        <taxon>Pseudomonadota</taxon>
        <taxon>Gammaproteobacteria</taxon>
        <taxon>Aeromonadales</taxon>
        <taxon>Aeromonadaceae</taxon>
        <taxon>Aeromonas</taxon>
    </lineage>
</organism>
<name>A0A0S2SMG2_9GAMM</name>
<keyword evidence="13" id="KW-0564">Palmitate</keyword>
<sequence length="348" mass="37913">MHSAVKTWLALIGLAFFLTGCGQEKVNTGPEIHITGSTMGTYYSIKVADKIAKTPEAFQAEVDALLERVNDQMSTYRPDSELSRFNQTRDSKPVVVSRDTARVVTESLHLGRETRGALDVTVGPLVNLWGFGPDKRPTKVPSDELIAQTRQKTGLGNLHVTTSVDADTLQKDIPDLYVDLSSIAKGFGVDKVAEYIEALGSRNYLVEIGGELRIKGLNGKGHPWRVAIEKPVAGSAEGSAQEVIVVGDNGVATSGDYRNYYEMDGKRFSHTIDPATGKPMTHRLVSVTVVHPSCMTADGLATALTVMGPEKGMAYAREKGLAIFMVTKTDKGFREEYSDAFKPYLVRK</sequence>
<dbReference type="PATRIC" id="fig|652.5.peg.1093"/>
<dbReference type="SUPFAM" id="SSF143631">
    <property type="entry name" value="ApbE-like"/>
    <property type="match status" value="1"/>
</dbReference>
<keyword evidence="6 18" id="KW-0285">Flavoprotein</keyword>
<evidence type="ECO:0000256" key="11">
    <source>
        <dbReference type="ARBA" id="ARBA00022842"/>
    </source>
</evidence>
<dbReference type="Pfam" id="PF02424">
    <property type="entry name" value="ApbE"/>
    <property type="match status" value="1"/>
</dbReference>
<keyword evidence="14 20" id="KW-0449">Lipoprotein</keyword>
<dbReference type="PIRSF" id="PIRSF006268">
    <property type="entry name" value="ApbE"/>
    <property type="match status" value="1"/>
</dbReference>
<dbReference type="EC" id="2.7.1.180" evidence="2 18"/>
<dbReference type="GO" id="GO:0005886">
    <property type="term" value="C:plasma membrane"/>
    <property type="evidence" value="ECO:0007669"/>
    <property type="project" value="UniProtKB-SubCell"/>
</dbReference>
<dbReference type="AlphaFoldDB" id="A0A0S2SMG2"/>
<evidence type="ECO:0000256" key="15">
    <source>
        <dbReference type="ARBA" id="ARBA00031306"/>
    </source>
</evidence>
<evidence type="ECO:0000256" key="5">
    <source>
        <dbReference type="ARBA" id="ARBA00022519"/>
    </source>
</evidence>
<keyword evidence="9" id="KW-0732">Signal</keyword>
<evidence type="ECO:0000256" key="6">
    <source>
        <dbReference type="ARBA" id="ARBA00022630"/>
    </source>
</evidence>
<dbReference type="InterPro" id="IPR003374">
    <property type="entry name" value="ApbE-like_sf"/>
</dbReference>
<keyword evidence="12" id="KW-0472">Membrane</keyword>
<evidence type="ECO:0000256" key="2">
    <source>
        <dbReference type="ARBA" id="ARBA00011955"/>
    </source>
</evidence>
<feature type="binding site" evidence="19">
    <location>
        <position position="298"/>
    </location>
    <ligand>
        <name>Mg(2+)</name>
        <dbReference type="ChEBI" id="CHEBI:18420"/>
    </ligand>
</feature>
<evidence type="ECO:0000256" key="7">
    <source>
        <dbReference type="ARBA" id="ARBA00022679"/>
    </source>
</evidence>
<keyword evidence="10 18" id="KW-0274">FAD</keyword>
<dbReference type="PANTHER" id="PTHR30040:SF2">
    <property type="entry name" value="FAD:PROTEIN FMN TRANSFERASE"/>
    <property type="match status" value="1"/>
</dbReference>
<comment type="catalytic activity">
    <reaction evidence="16 18 20">
        <text>L-threonyl-[protein] + FAD = FMN-L-threonyl-[protein] + AMP + H(+)</text>
        <dbReference type="Rhea" id="RHEA:36847"/>
        <dbReference type="Rhea" id="RHEA-COMP:11060"/>
        <dbReference type="Rhea" id="RHEA-COMP:11061"/>
        <dbReference type="ChEBI" id="CHEBI:15378"/>
        <dbReference type="ChEBI" id="CHEBI:30013"/>
        <dbReference type="ChEBI" id="CHEBI:57692"/>
        <dbReference type="ChEBI" id="CHEBI:74257"/>
        <dbReference type="ChEBI" id="CHEBI:456215"/>
        <dbReference type="EC" id="2.7.1.180"/>
    </reaction>
</comment>
<keyword evidence="11 18" id="KW-0460">Magnesium</keyword>
<dbReference type="FunFam" id="3.10.520.10:FF:000001">
    <property type="entry name" value="FAD:protein FMN transferase"/>
    <property type="match status" value="1"/>
</dbReference>
<dbReference type="PANTHER" id="PTHR30040">
    <property type="entry name" value="THIAMINE BIOSYNTHESIS LIPOPROTEIN APBE"/>
    <property type="match status" value="1"/>
</dbReference>
<evidence type="ECO:0000256" key="4">
    <source>
        <dbReference type="ARBA" id="ARBA00022475"/>
    </source>
</evidence>
<gene>
    <name evidence="21" type="primary">apbE</name>
    <name evidence="21" type="ORF">WL1483_3415</name>
</gene>
<evidence type="ECO:0000256" key="9">
    <source>
        <dbReference type="ARBA" id="ARBA00022729"/>
    </source>
</evidence>
<keyword evidence="5 20" id="KW-0997">Cell inner membrane</keyword>
<dbReference type="RefSeq" id="WP_060584610.1">
    <property type="nucleotide sequence ID" value="NZ_CP013067.1"/>
</dbReference>
<dbReference type="InterPro" id="IPR024932">
    <property type="entry name" value="ApbE"/>
</dbReference>
<feature type="binding site" evidence="19">
    <location>
        <position position="302"/>
    </location>
    <ligand>
        <name>Mg(2+)</name>
        <dbReference type="ChEBI" id="CHEBI:18420"/>
    </ligand>
</feature>
<dbReference type="KEGG" id="asr:WL1483_3415"/>
<evidence type="ECO:0000256" key="13">
    <source>
        <dbReference type="ARBA" id="ARBA00023139"/>
    </source>
</evidence>
<dbReference type="GO" id="GO:0016740">
    <property type="term" value="F:transferase activity"/>
    <property type="evidence" value="ECO:0007669"/>
    <property type="project" value="UniProtKB-UniRule"/>
</dbReference>
<accession>A0A0S2SMG2</accession>
<reference evidence="21 22" key="2">
    <citation type="journal article" date="2016" name="Genome Announc.">
        <title>Complete Genome Sequence of the Highly Virulent Aeromonas schubertii Strain WL1483, Isolated from Diseased Snakehead Fish (Channa argus) in China.</title>
        <authorList>
            <person name="Liu L."/>
            <person name="Li N."/>
            <person name="Zhang D."/>
            <person name="Fu X."/>
            <person name="Shi C."/>
            <person name="Lin Q."/>
            <person name="Hao G."/>
        </authorList>
    </citation>
    <scope>NUCLEOTIDE SEQUENCE [LARGE SCALE GENOMIC DNA]</scope>
    <source>
        <strain evidence="21 22">WL1483</strain>
    </source>
</reference>
<evidence type="ECO:0000313" key="21">
    <source>
        <dbReference type="EMBL" id="ALP42834.1"/>
    </source>
</evidence>